<feature type="domain" description="Fe/B12 periplasmic-binding" evidence="2">
    <location>
        <begin position="35"/>
        <end position="278"/>
    </location>
</feature>
<organism evidence="3 4">
    <name type="scientific">Alteromonas hispanica</name>
    <dbReference type="NCBI Taxonomy" id="315421"/>
    <lineage>
        <taxon>Bacteria</taxon>
        <taxon>Pseudomonadati</taxon>
        <taxon>Pseudomonadota</taxon>
        <taxon>Gammaproteobacteria</taxon>
        <taxon>Alteromonadales</taxon>
        <taxon>Alteromonadaceae</taxon>
        <taxon>Alteromonas/Salinimonas group</taxon>
        <taxon>Alteromonas</taxon>
    </lineage>
</organism>
<name>A0A6L9MXP6_9ALTE</name>
<dbReference type="PANTHER" id="PTHR30535">
    <property type="entry name" value="VITAMIN B12-BINDING PROTEIN"/>
    <property type="match status" value="1"/>
</dbReference>
<evidence type="ECO:0000313" key="3">
    <source>
        <dbReference type="EMBL" id="NDW22581.1"/>
    </source>
</evidence>
<dbReference type="InterPro" id="IPR054828">
    <property type="entry name" value="Vit_B12_bind_prot"/>
</dbReference>
<comment type="caution">
    <text evidence="3">The sequence shown here is derived from an EMBL/GenBank/DDBJ whole genome shotgun (WGS) entry which is preliminary data.</text>
</comment>
<evidence type="ECO:0000259" key="2">
    <source>
        <dbReference type="PROSITE" id="PS50983"/>
    </source>
</evidence>
<dbReference type="EMBL" id="JAAAWP010000009">
    <property type="protein sequence ID" value="NDW22581.1"/>
    <property type="molecule type" value="Genomic_DNA"/>
</dbReference>
<dbReference type="GO" id="GO:0071281">
    <property type="term" value="P:cellular response to iron ion"/>
    <property type="evidence" value="ECO:0007669"/>
    <property type="project" value="TreeGrafter"/>
</dbReference>
<protein>
    <submittedName>
        <fullName evidence="3">ABC transporter substrate-binding protein</fullName>
    </submittedName>
</protein>
<reference evidence="3 4" key="1">
    <citation type="submission" date="2020-01" db="EMBL/GenBank/DDBJ databases">
        <title>Genomes of bacteria type strains.</title>
        <authorList>
            <person name="Chen J."/>
            <person name="Zhu S."/>
            <person name="Yang J."/>
        </authorList>
    </citation>
    <scope>NUCLEOTIDE SEQUENCE [LARGE SCALE GENOMIC DNA]</scope>
    <source>
        <strain evidence="3 4">LMG 22958</strain>
    </source>
</reference>
<dbReference type="InterPro" id="IPR050902">
    <property type="entry name" value="ABC_Transporter_SBP"/>
</dbReference>
<dbReference type="InterPro" id="IPR002491">
    <property type="entry name" value="ABC_transptr_periplasmic_BD"/>
</dbReference>
<dbReference type="CDD" id="cd01144">
    <property type="entry name" value="BtuF"/>
    <property type="match status" value="1"/>
</dbReference>
<gene>
    <name evidence="3" type="ORF">GTW09_13705</name>
</gene>
<dbReference type="SUPFAM" id="SSF53807">
    <property type="entry name" value="Helical backbone' metal receptor"/>
    <property type="match status" value="1"/>
</dbReference>
<evidence type="ECO:0000256" key="1">
    <source>
        <dbReference type="ARBA" id="ARBA00022729"/>
    </source>
</evidence>
<proteinExistence type="predicted"/>
<dbReference type="Proteomes" id="UP000478837">
    <property type="component" value="Unassembled WGS sequence"/>
</dbReference>
<dbReference type="PANTHER" id="PTHR30535:SF34">
    <property type="entry name" value="MOLYBDATE-BINDING PROTEIN MOLA"/>
    <property type="match status" value="1"/>
</dbReference>
<accession>A0A6L9MXP6</accession>
<sequence length="278" mass="30383">MCAVAQAWAHMASERDLSDSDISGSPETDTRIEIRIVSLAPHLTEWVYSLGLGTNLVAVSDYSDYPEAAKALPRVADYQGVDMTAILSLQPDLVLAWKGGNKPQDIQKLSSLGLKVFYSAITDVDDIPSELIRLGAMTNTAPQAKALASAFAQQIATLRNSFSSKPFKPVFYYSWAAPLMTVGPNAWPNKLLNICGAKTAFYDSPVDYPQVSVTEVLKRQPEALVAASKESPQTLSSFWAPHREFLKAELITVDPDITSRFSLRLADELKQLCIGINS</sequence>
<keyword evidence="1" id="KW-0732">Signal</keyword>
<evidence type="ECO:0000313" key="4">
    <source>
        <dbReference type="Proteomes" id="UP000478837"/>
    </source>
</evidence>
<keyword evidence="4" id="KW-1185">Reference proteome</keyword>
<dbReference type="PROSITE" id="PS50983">
    <property type="entry name" value="FE_B12_PBP"/>
    <property type="match status" value="1"/>
</dbReference>
<dbReference type="Pfam" id="PF01497">
    <property type="entry name" value="Peripla_BP_2"/>
    <property type="match status" value="1"/>
</dbReference>
<dbReference type="AlphaFoldDB" id="A0A6L9MXP6"/>
<dbReference type="NCBIfam" id="NF038402">
    <property type="entry name" value="TroA_like"/>
    <property type="match status" value="1"/>
</dbReference>
<dbReference type="Gene3D" id="3.40.50.1980">
    <property type="entry name" value="Nitrogenase molybdenum iron protein domain"/>
    <property type="match status" value="2"/>
</dbReference>